<sequence length="51" mass="5782">MSNLVDMDYISRHGYELSHGCKKLTVTDVGFSLNCLNQNQTSHSIFLSSWC</sequence>
<reference evidence="2" key="1">
    <citation type="journal article" date="2015" name="Nat. Plants">
        <title>Genome expansion of Arabis alpina linked with retrotransposition and reduced symmetric DNA methylation.</title>
        <authorList>
            <person name="Willing E.M."/>
            <person name="Rawat V."/>
            <person name="Mandakova T."/>
            <person name="Maumus F."/>
            <person name="James G.V."/>
            <person name="Nordstroem K.J."/>
            <person name="Becker C."/>
            <person name="Warthmann N."/>
            <person name="Chica C."/>
            <person name="Szarzynska B."/>
            <person name="Zytnicki M."/>
            <person name="Albani M.C."/>
            <person name="Kiefer C."/>
            <person name="Bergonzi S."/>
            <person name="Castaings L."/>
            <person name="Mateos J.L."/>
            <person name="Berns M.C."/>
            <person name="Bujdoso N."/>
            <person name="Piofczyk T."/>
            <person name="de Lorenzo L."/>
            <person name="Barrero-Sicilia C."/>
            <person name="Mateos I."/>
            <person name="Piednoel M."/>
            <person name="Hagmann J."/>
            <person name="Chen-Min-Tao R."/>
            <person name="Iglesias-Fernandez R."/>
            <person name="Schuster S.C."/>
            <person name="Alonso-Blanco C."/>
            <person name="Roudier F."/>
            <person name="Carbonero P."/>
            <person name="Paz-Ares J."/>
            <person name="Davis S.J."/>
            <person name="Pecinka A."/>
            <person name="Quesneville H."/>
            <person name="Colot V."/>
            <person name="Lysak M.A."/>
            <person name="Weigel D."/>
            <person name="Coupland G."/>
            <person name="Schneeberger K."/>
        </authorList>
    </citation>
    <scope>NUCLEOTIDE SEQUENCE [LARGE SCALE GENOMIC DNA]</scope>
    <source>
        <strain evidence="2">cv. Pajares</strain>
    </source>
</reference>
<proteinExistence type="predicted"/>
<evidence type="ECO:0000313" key="2">
    <source>
        <dbReference type="Proteomes" id="UP000029120"/>
    </source>
</evidence>
<keyword evidence="2" id="KW-1185">Reference proteome</keyword>
<accession>A0A087HPZ0</accession>
<dbReference type="Proteomes" id="UP000029120">
    <property type="component" value="Chromosome 1"/>
</dbReference>
<gene>
    <name evidence="1" type="ordered locus">AALP_Aa1g226600</name>
</gene>
<protein>
    <submittedName>
        <fullName evidence="1">Uncharacterized protein</fullName>
    </submittedName>
</protein>
<dbReference type="EMBL" id="CM002869">
    <property type="protein sequence ID" value="KFK44192.1"/>
    <property type="molecule type" value="Genomic_DNA"/>
</dbReference>
<dbReference type="AlphaFoldDB" id="A0A087HPZ0"/>
<name>A0A087HPZ0_ARAAL</name>
<evidence type="ECO:0000313" key="1">
    <source>
        <dbReference type="EMBL" id="KFK44192.1"/>
    </source>
</evidence>
<dbReference type="Gramene" id="KFK44192">
    <property type="protein sequence ID" value="KFK44192"/>
    <property type="gene ID" value="AALP_AA1G226600"/>
</dbReference>
<organism evidence="1 2">
    <name type="scientific">Arabis alpina</name>
    <name type="common">Alpine rock-cress</name>
    <dbReference type="NCBI Taxonomy" id="50452"/>
    <lineage>
        <taxon>Eukaryota</taxon>
        <taxon>Viridiplantae</taxon>
        <taxon>Streptophyta</taxon>
        <taxon>Embryophyta</taxon>
        <taxon>Tracheophyta</taxon>
        <taxon>Spermatophyta</taxon>
        <taxon>Magnoliopsida</taxon>
        <taxon>eudicotyledons</taxon>
        <taxon>Gunneridae</taxon>
        <taxon>Pentapetalae</taxon>
        <taxon>rosids</taxon>
        <taxon>malvids</taxon>
        <taxon>Brassicales</taxon>
        <taxon>Brassicaceae</taxon>
        <taxon>Arabideae</taxon>
        <taxon>Arabis</taxon>
    </lineage>
</organism>